<protein>
    <submittedName>
        <fullName evidence="1">Uncharacterized protein</fullName>
    </submittedName>
</protein>
<evidence type="ECO:0000313" key="1">
    <source>
        <dbReference type="EMBL" id="KAI8040302.1"/>
    </source>
</evidence>
<reference evidence="1" key="1">
    <citation type="journal article" date="2023" name="Genome Biol. Evol.">
        <title>Long-read-based Genome Assembly of Drosophila gunungcola Reveals Fewer Chemosensory Genes in Flower-breeding Species.</title>
        <authorList>
            <person name="Negi A."/>
            <person name="Liao B.Y."/>
            <person name="Yeh S.D."/>
        </authorList>
    </citation>
    <scope>NUCLEOTIDE SEQUENCE</scope>
    <source>
        <strain evidence="1">Sukarami</strain>
    </source>
</reference>
<accession>A0A9P9YNS4</accession>
<gene>
    <name evidence="1" type="ORF">M5D96_006242</name>
</gene>
<name>A0A9P9YNS4_9MUSC</name>
<dbReference type="EMBL" id="JAMKOV010000004">
    <property type="protein sequence ID" value="KAI8040302.1"/>
    <property type="molecule type" value="Genomic_DNA"/>
</dbReference>
<dbReference type="AlphaFoldDB" id="A0A9P9YNS4"/>
<proteinExistence type="predicted"/>
<evidence type="ECO:0000313" key="2">
    <source>
        <dbReference type="Proteomes" id="UP001059596"/>
    </source>
</evidence>
<sequence>MDAQPGGVYPNQLRARGKQVVCVGLEAKSASRSGMVRYSVVYEDGMLRWSRGPEIGKQ</sequence>
<comment type="caution">
    <text evidence="1">The sequence shown here is derived from an EMBL/GenBank/DDBJ whole genome shotgun (WGS) entry which is preliminary data.</text>
</comment>
<keyword evidence="2" id="KW-1185">Reference proteome</keyword>
<organism evidence="1 2">
    <name type="scientific">Drosophila gunungcola</name>
    <name type="common">fruit fly</name>
    <dbReference type="NCBI Taxonomy" id="103775"/>
    <lineage>
        <taxon>Eukaryota</taxon>
        <taxon>Metazoa</taxon>
        <taxon>Ecdysozoa</taxon>
        <taxon>Arthropoda</taxon>
        <taxon>Hexapoda</taxon>
        <taxon>Insecta</taxon>
        <taxon>Pterygota</taxon>
        <taxon>Neoptera</taxon>
        <taxon>Endopterygota</taxon>
        <taxon>Diptera</taxon>
        <taxon>Brachycera</taxon>
        <taxon>Muscomorpha</taxon>
        <taxon>Ephydroidea</taxon>
        <taxon>Drosophilidae</taxon>
        <taxon>Drosophila</taxon>
        <taxon>Sophophora</taxon>
    </lineage>
</organism>
<dbReference type="Proteomes" id="UP001059596">
    <property type="component" value="Unassembled WGS sequence"/>
</dbReference>